<keyword evidence="15" id="KW-1185">Reference proteome</keyword>
<evidence type="ECO:0000313" key="14">
    <source>
        <dbReference type="EMBL" id="KIP11370.1"/>
    </source>
</evidence>
<dbReference type="Proteomes" id="UP000053257">
    <property type="component" value="Unassembled WGS sequence"/>
</dbReference>
<feature type="compositionally biased region" description="Low complexity" evidence="13">
    <location>
        <begin position="131"/>
        <end position="146"/>
    </location>
</feature>
<evidence type="ECO:0000256" key="12">
    <source>
        <dbReference type="ARBA" id="ARBA00047353"/>
    </source>
</evidence>
<dbReference type="PANTHER" id="PTHR21528">
    <property type="entry name" value="DEHYDRODOLICHYL DIPHOSPHATE SYNTHASE COMPLEX SUBUNIT NUS1"/>
    <property type="match status" value="1"/>
</dbReference>
<comment type="catalytic activity">
    <reaction evidence="12">
        <text>n isopentenyl diphosphate + (2E,6E)-farnesyl diphosphate = a di-trans,poly-cis-polyprenyl diphosphate + n diphosphate</text>
        <dbReference type="Rhea" id="RHEA:53008"/>
        <dbReference type="Rhea" id="RHEA-COMP:19494"/>
        <dbReference type="ChEBI" id="CHEBI:33019"/>
        <dbReference type="ChEBI" id="CHEBI:128769"/>
        <dbReference type="ChEBI" id="CHEBI:136960"/>
        <dbReference type="ChEBI" id="CHEBI:175763"/>
        <dbReference type="EC" id="2.5.1.87"/>
    </reaction>
</comment>
<protein>
    <recommendedName>
        <fullName evidence="5">ditrans,polycis-polyprenyl diphosphate synthase [(2E,6E)-farnesyldiphosphate specific]</fullName>
        <ecNumber evidence="5">2.5.1.87</ecNumber>
    </recommendedName>
</protein>
<evidence type="ECO:0000256" key="9">
    <source>
        <dbReference type="ARBA" id="ARBA00022842"/>
    </source>
</evidence>
<evidence type="ECO:0000256" key="4">
    <source>
        <dbReference type="ARBA" id="ARBA00005432"/>
    </source>
</evidence>
<evidence type="ECO:0000256" key="11">
    <source>
        <dbReference type="ARBA" id="ARBA00023136"/>
    </source>
</evidence>
<feature type="compositionally biased region" description="Polar residues" evidence="13">
    <location>
        <begin position="153"/>
        <end position="164"/>
    </location>
</feature>
<dbReference type="Gene3D" id="3.40.1180.10">
    <property type="entry name" value="Decaprenyl diphosphate synthase-like"/>
    <property type="match status" value="1"/>
</dbReference>
<dbReference type="EC" id="2.5.1.87" evidence="5"/>
<accession>A0A0C3SF30</accession>
<sequence>MSWLASFILSLFHAVYYVFNAVSTFRASLARPPNPLAAKRKQVPTHLALLLNNNSAAVDEAFECQLLDNVQEAISWCRAAGVQQLTVYDREGILYKSSYELRSRIYNATEGNDTREVEAEVQYPLTPPPSDDSSSSSRSLSPEYSTQPKLHVTTVSVSPKTRTRQTNENEGVKRRKTDVGSMSPERPFTLHIASRNSGKPAVAELATSLKHSRPVSQNGKSTLSIADIQSVLEGEHGLPPPDLMIIHRTTEHTYPKHVLELYGFPPWQLSLTEFYYTVYPTSWNASWSSASQKPHSYIPISEIDICRALDQFSGAEMRLGK</sequence>
<dbReference type="PANTHER" id="PTHR21528:SF0">
    <property type="entry name" value="DEHYDRODOLICHYL DIPHOSPHATE SYNTHASE COMPLEX SUBUNIT NUS1"/>
    <property type="match status" value="1"/>
</dbReference>
<evidence type="ECO:0000256" key="6">
    <source>
        <dbReference type="ARBA" id="ARBA00022679"/>
    </source>
</evidence>
<dbReference type="HOGENOM" id="CLU_080749_0_0_1"/>
<dbReference type="UniPathway" id="UPA00378"/>
<keyword evidence="10" id="KW-1133">Transmembrane helix</keyword>
<organism evidence="14 15">
    <name type="scientific">Phlebiopsis gigantea (strain 11061_1 CR5-6)</name>
    <name type="common">White-rot fungus</name>
    <name type="synonym">Peniophora gigantea</name>
    <dbReference type="NCBI Taxonomy" id="745531"/>
    <lineage>
        <taxon>Eukaryota</taxon>
        <taxon>Fungi</taxon>
        <taxon>Dikarya</taxon>
        <taxon>Basidiomycota</taxon>
        <taxon>Agaricomycotina</taxon>
        <taxon>Agaricomycetes</taxon>
        <taxon>Polyporales</taxon>
        <taxon>Phanerochaetaceae</taxon>
        <taxon>Phlebiopsis</taxon>
    </lineage>
</organism>
<dbReference type="GO" id="GO:0045547">
    <property type="term" value="F:ditrans,polycis-polyprenyl diphosphate synthase [(2E,6E)-farnesyl diphosphate specific] activity"/>
    <property type="evidence" value="ECO:0007669"/>
    <property type="project" value="UniProtKB-EC"/>
</dbReference>
<dbReference type="OrthoDB" id="3057168at2759"/>
<keyword evidence="11" id="KW-0472">Membrane</keyword>
<keyword evidence="8" id="KW-0256">Endoplasmic reticulum</keyword>
<dbReference type="GO" id="GO:0005789">
    <property type="term" value="C:endoplasmic reticulum membrane"/>
    <property type="evidence" value="ECO:0007669"/>
    <property type="project" value="UniProtKB-SubCell"/>
</dbReference>
<gene>
    <name evidence="14" type="ORF">PHLGIDRAFT_124784</name>
</gene>
<keyword evidence="7" id="KW-0812">Transmembrane</keyword>
<comment type="pathway">
    <text evidence="3">Protein modification; protein glycosylation.</text>
</comment>
<dbReference type="GO" id="GO:1904423">
    <property type="term" value="C:dehydrodolichyl diphosphate synthase complex"/>
    <property type="evidence" value="ECO:0007669"/>
    <property type="project" value="InterPro"/>
</dbReference>
<evidence type="ECO:0000256" key="7">
    <source>
        <dbReference type="ARBA" id="ARBA00022692"/>
    </source>
</evidence>
<comment type="subcellular location">
    <subcellularLocation>
        <location evidence="2">Endoplasmic reticulum membrane</location>
    </subcellularLocation>
</comment>
<evidence type="ECO:0000256" key="2">
    <source>
        <dbReference type="ARBA" id="ARBA00004586"/>
    </source>
</evidence>
<name>A0A0C3SF30_PHLG1</name>
<evidence type="ECO:0000256" key="13">
    <source>
        <dbReference type="SAM" id="MobiDB-lite"/>
    </source>
</evidence>
<evidence type="ECO:0000313" key="15">
    <source>
        <dbReference type="Proteomes" id="UP000053257"/>
    </source>
</evidence>
<comment type="similarity">
    <text evidence="4">Belongs to the UPP synthase family.</text>
</comment>
<evidence type="ECO:0000256" key="8">
    <source>
        <dbReference type="ARBA" id="ARBA00022824"/>
    </source>
</evidence>
<dbReference type="AlphaFoldDB" id="A0A0C3SF30"/>
<evidence type="ECO:0000256" key="1">
    <source>
        <dbReference type="ARBA" id="ARBA00001946"/>
    </source>
</evidence>
<reference evidence="14 15" key="1">
    <citation type="journal article" date="2014" name="PLoS Genet.">
        <title>Analysis of the Phlebiopsis gigantea genome, transcriptome and secretome provides insight into its pioneer colonization strategies of wood.</title>
        <authorList>
            <person name="Hori C."/>
            <person name="Ishida T."/>
            <person name="Igarashi K."/>
            <person name="Samejima M."/>
            <person name="Suzuki H."/>
            <person name="Master E."/>
            <person name="Ferreira P."/>
            <person name="Ruiz-Duenas F.J."/>
            <person name="Held B."/>
            <person name="Canessa P."/>
            <person name="Larrondo L.F."/>
            <person name="Schmoll M."/>
            <person name="Druzhinina I.S."/>
            <person name="Kubicek C.P."/>
            <person name="Gaskell J.A."/>
            <person name="Kersten P."/>
            <person name="St John F."/>
            <person name="Glasner J."/>
            <person name="Sabat G."/>
            <person name="Splinter BonDurant S."/>
            <person name="Syed K."/>
            <person name="Yadav J."/>
            <person name="Mgbeahuruike A.C."/>
            <person name="Kovalchuk A."/>
            <person name="Asiegbu F.O."/>
            <person name="Lackner G."/>
            <person name="Hoffmeister D."/>
            <person name="Rencoret J."/>
            <person name="Gutierrez A."/>
            <person name="Sun H."/>
            <person name="Lindquist E."/>
            <person name="Barry K."/>
            <person name="Riley R."/>
            <person name="Grigoriev I.V."/>
            <person name="Henrissat B."/>
            <person name="Kues U."/>
            <person name="Berka R.M."/>
            <person name="Martinez A.T."/>
            <person name="Covert S.F."/>
            <person name="Blanchette R.A."/>
            <person name="Cullen D."/>
        </authorList>
    </citation>
    <scope>NUCLEOTIDE SEQUENCE [LARGE SCALE GENOMIC DNA]</scope>
    <source>
        <strain evidence="14 15">11061_1 CR5-6</strain>
    </source>
</reference>
<evidence type="ECO:0000256" key="5">
    <source>
        <dbReference type="ARBA" id="ARBA00012596"/>
    </source>
</evidence>
<dbReference type="SUPFAM" id="SSF64005">
    <property type="entry name" value="Undecaprenyl diphosphate synthase"/>
    <property type="match status" value="1"/>
</dbReference>
<evidence type="ECO:0000256" key="3">
    <source>
        <dbReference type="ARBA" id="ARBA00004922"/>
    </source>
</evidence>
<proteinExistence type="inferred from homology"/>
<dbReference type="InterPro" id="IPR036424">
    <property type="entry name" value="UPP_synth-like_sf"/>
</dbReference>
<evidence type="ECO:0000256" key="10">
    <source>
        <dbReference type="ARBA" id="ARBA00022989"/>
    </source>
</evidence>
<keyword evidence="9" id="KW-0460">Magnesium</keyword>
<dbReference type="EMBL" id="KN840446">
    <property type="protein sequence ID" value="KIP11370.1"/>
    <property type="molecule type" value="Genomic_DNA"/>
</dbReference>
<dbReference type="STRING" id="745531.A0A0C3SF30"/>
<feature type="region of interest" description="Disordered" evidence="13">
    <location>
        <begin position="123"/>
        <end position="185"/>
    </location>
</feature>
<dbReference type="InterPro" id="IPR038887">
    <property type="entry name" value="Nus1/NgBR"/>
</dbReference>
<keyword evidence="6" id="KW-0808">Transferase</keyword>
<comment type="cofactor">
    <cofactor evidence="1">
        <name>Mg(2+)</name>
        <dbReference type="ChEBI" id="CHEBI:18420"/>
    </cofactor>
</comment>